<accession>A0A422NV13</accession>
<gene>
    <name evidence="2" type="ORF">Tco025E_07027</name>
</gene>
<name>A0A422NV13_9TRYP</name>
<evidence type="ECO:0000313" key="2">
    <source>
        <dbReference type="EMBL" id="RNF09289.1"/>
    </source>
</evidence>
<protein>
    <submittedName>
        <fullName evidence="2">Uncharacterized protein</fullName>
    </submittedName>
</protein>
<comment type="caution">
    <text evidence="2">The sequence shown here is derived from an EMBL/GenBank/DDBJ whole genome shotgun (WGS) entry which is preliminary data.</text>
</comment>
<feature type="region of interest" description="Disordered" evidence="1">
    <location>
        <begin position="85"/>
        <end position="106"/>
    </location>
</feature>
<dbReference type="GeneID" id="40320638"/>
<evidence type="ECO:0000313" key="3">
    <source>
        <dbReference type="Proteomes" id="UP000284403"/>
    </source>
</evidence>
<dbReference type="RefSeq" id="XP_029226009.1">
    <property type="nucleotide sequence ID" value="XM_029373894.1"/>
</dbReference>
<sequence length="106" mass="11380">MLTIVTKSLGACPAAALLVRKGFCAEGLSLYGLVGRLPHCVVALLPPPIAAPRDLLHAPLGGLAWQNWAPFRGLRRRRAASRSLRRYVAKPPRREAHDAIPGGTPT</sequence>
<dbReference type="EMBL" id="MKKU01000513">
    <property type="protein sequence ID" value="RNF09289.1"/>
    <property type="molecule type" value="Genomic_DNA"/>
</dbReference>
<dbReference type="Proteomes" id="UP000284403">
    <property type="component" value="Unassembled WGS sequence"/>
</dbReference>
<dbReference type="AlphaFoldDB" id="A0A422NV13"/>
<organism evidence="2 3">
    <name type="scientific">Trypanosoma conorhini</name>
    <dbReference type="NCBI Taxonomy" id="83891"/>
    <lineage>
        <taxon>Eukaryota</taxon>
        <taxon>Discoba</taxon>
        <taxon>Euglenozoa</taxon>
        <taxon>Kinetoplastea</taxon>
        <taxon>Metakinetoplastina</taxon>
        <taxon>Trypanosomatida</taxon>
        <taxon>Trypanosomatidae</taxon>
        <taxon>Trypanosoma</taxon>
    </lineage>
</organism>
<keyword evidence="3" id="KW-1185">Reference proteome</keyword>
<evidence type="ECO:0000256" key="1">
    <source>
        <dbReference type="SAM" id="MobiDB-lite"/>
    </source>
</evidence>
<reference evidence="2 3" key="1">
    <citation type="journal article" date="2018" name="BMC Genomics">
        <title>Genomic comparison of Trypanosoma conorhini and Trypanosoma rangeli to Trypanosoma cruzi strains of high and low virulence.</title>
        <authorList>
            <person name="Bradwell K.R."/>
            <person name="Koparde V.N."/>
            <person name="Matveyev A.V."/>
            <person name="Serrano M.G."/>
            <person name="Alves J.M."/>
            <person name="Parikh H."/>
            <person name="Huang B."/>
            <person name="Lee V."/>
            <person name="Espinosa-Alvarez O."/>
            <person name="Ortiz P.A."/>
            <person name="Costa-Martins A.G."/>
            <person name="Teixeira M.M."/>
            <person name="Buck G.A."/>
        </authorList>
    </citation>
    <scope>NUCLEOTIDE SEQUENCE [LARGE SCALE GENOMIC DNA]</scope>
    <source>
        <strain evidence="2 3">025E</strain>
    </source>
</reference>
<proteinExistence type="predicted"/>